<name>A0ACD3QZX3_LARCR</name>
<sequence length="119" mass="13696">MLIQLLRFIDSVAVVATICATVLLAKSCLCVTEEDDEVLEKNQLMDYYNKGLFILQQSEPLNRCITVDRSNPVLDDCERPTRRMLWKWVSRHRLFNVGTSKCPGPQHLGHYAAPRHVRV</sequence>
<protein>
    <submittedName>
        <fullName evidence="1">Uncharacterized protein</fullName>
    </submittedName>
</protein>
<reference evidence="1" key="1">
    <citation type="submission" date="2018-11" db="EMBL/GenBank/DDBJ databases">
        <title>The sequence and de novo assembly of Larimichthys crocea genome using PacBio and Hi-C technologies.</title>
        <authorList>
            <person name="Xu P."/>
            <person name="Chen B."/>
            <person name="Zhou Z."/>
            <person name="Ke Q."/>
            <person name="Wu Y."/>
            <person name="Bai H."/>
            <person name="Pu F."/>
        </authorList>
    </citation>
    <scope>NUCLEOTIDE SEQUENCE</scope>
    <source>
        <tissue evidence="1">Muscle</tissue>
    </source>
</reference>
<gene>
    <name evidence="1" type="ORF">E3U43_017851</name>
</gene>
<comment type="caution">
    <text evidence="1">The sequence shown here is derived from an EMBL/GenBank/DDBJ whole genome shotgun (WGS) entry which is preliminary data.</text>
</comment>
<accession>A0ACD3QZX3</accession>
<keyword evidence="2" id="KW-1185">Reference proteome</keyword>
<dbReference type="EMBL" id="CM011684">
    <property type="protein sequence ID" value="TMS12776.1"/>
    <property type="molecule type" value="Genomic_DNA"/>
</dbReference>
<evidence type="ECO:0000313" key="2">
    <source>
        <dbReference type="Proteomes" id="UP000793456"/>
    </source>
</evidence>
<proteinExistence type="predicted"/>
<evidence type="ECO:0000313" key="1">
    <source>
        <dbReference type="EMBL" id="TMS12776.1"/>
    </source>
</evidence>
<dbReference type="Proteomes" id="UP000793456">
    <property type="component" value="Chromosome XI"/>
</dbReference>
<organism evidence="1 2">
    <name type="scientific">Larimichthys crocea</name>
    <name type="common">Large yellow croaker</name>
    <name type="synonym">Pseudosciaena crocea</name>
    <dbReference type="NCBI Taxonomy" id="215358"/>
    <lineage>
        <taxon>Eukaryota</taxon>
        <taxon>Metazoa</taxon>
        <taxon>Chordata</taxon>
        <taxon>Craniata</taxon>
        <taxon>Vertebrata</taxon>
        <taxon>Euteleostomi</taxon>
        <taxon>Actinopterygii</taxon>
        <taxon>Neopterygii</taxon>
        <taxon>Teleostei</taxon>
        <taxon>Neoteleostei</taxon>
        <taxon>Acanthomorphata</taxon>
        <taxon>Eupercaria</taxon>
        <taxon>Sciaenidae</taxon>
        <taxon>Larimichthys</taxon>
    </lineage>
</organism>